<protein>
    <submittedName>
        <fullName evidence="4">Enoyl-CoA hydratase/carnithine racemase</fullName>
    </submittedName>
</protein>
<dbReference type="InterPro" id="IPR018376">
    <property type="entry name" value="Enoyl-CoA_hyd/isom_CS"/>
</dbReference>
<accession>A0ABS2PGM5</accession>
<dbReference type="PANTHER" id="PTHR11941">
    <property type="entry name" value="ENOYL-COA HYDRATASE-RELATED"/>
    <property type="match status" value="1"/>
</dbReference>
<dbReference type="InterPro" id="IPR001753">
    <property type="entry name" value="Enoyl-CoA_hydra/iso"/>
</dbReference>
<dbReference type="InterPro" id="IPR029045">
    <property type="entry name" value="ClpP/crotonase-like_dom_sf"/>
</dbReference>
<proteinExistence type="inferred from homology"/>
<dbReference type="SUPFAM" id="SSF52096">
    <property type="entry name" value="ClpP/crotonase"/>
    <property type="match status" value="1"/>
</dbReference>
<dbReference type="Proteomes" id="UP000741863">
    <property type="component" value="Unassembled WGS sequence"/>
</dbReference>
<evidence type="ECO:0000256" key="1">
    <source>
        <dbReference type="ARBA" id="ARBA00005254"/>
    </source>
</evidence>
<evidence type="ECO:0000256" key="3">
    <source>
        <dbReference type="RuleBase" id="RU003707"/>
    </source>
</evidence>
<keyword evidence="2" id="KW-0456">Lyase</keyword>
<organism evidence="4 5">
    <name type="scientific">Geomicrobium sediminis</name>
    <dbReference type="NCBI Taxonomy" id="1347788"/>
    <lineage>
        <taxon>Bacteria</taxon>
        <taxon>Bacillati</taxon>
        <taxon>Bacillota</taxon>
        <taxon>Bacilli</taxon>
        <taxon>Bacillales</taxon>
        <taxon>Geomicrobium</taxon>
    </lineage>
</organism>
<sequence>MTNITVEIDEYGICYVQLNRKEQANSLSKALLDELKSEIESIKFNEEVKVVVFTAAGNKIFSAGADLKERSSMTEKEVVAAVHYIQSVVHLVSTIPQPTIAAVNGSALGGGLELALATDIRVGAIEGTYGLPETSLAIIPGAGGTQRLAKLIGPGKAKQLIFSAARISGQEAFDIGIFEECVPLQDVVQTAKELALTIANNGPLATKMAKQAIDLGLLNDLETGLAIERASYEKTIPTADRKEGLLAFKEKRTPSYIGK</sequence>
<evidence type="ECO:0000313" key="5">
    <source>
        <dbReference type="Proteomes" id="UP000741863"/>
    </source>
</evidence>
<evidence type="ECO:0000313" key="4">
    <source>
        <dbReference type="EMBL" id="MBM7633973.1"/>
    </source>
</evidence>
<dbReference type="Gene3D" id="1.10.12.10">
    <property type="entry name" value="Lyase 2-enoyl-coa Hydratase, Chain A, domain 2"/>
    <property type="match status" value="1"/>
</dbReference>
<dbReference type="RefSeq" id="WP_204698706.1">
    <property type="nucleotide sequence ID" value="NZ_JAFBEC010000008.1"/>
</dbReference>
<dbReference type="Gene3D" id="3.90.226.10">
    <property type="entry name" value="2-enoyl-CoA Hydratase, Chain A, domain 1"/>
    <property type="match status" value="1"/>
</dbReference>
<dbReference type="PROSITE" id="PS00166">
    <property type="entry name" value="ENOYL_COA_HYDRATASE"/>
    <property type="match status" value="1"/>
</dbReference>
<dbReference type="EMBL" id="JAFBEC010000008">
    <property type="protein sequence ID" value="MBM7633973.1"/>
    <property type="molecule type" value="Genomic_DNA"/>
</dbReference>
<name>A0ABS2PGM5_9BACL</name>
<gene>
    <name evidence="4" type="ORF">JOD17_003069</name>
</gene>
<reference evidence="4 5" key="1">
    <citation type="submission" date="2021-01" db="EMBL/GenBank/DDBJ databases">
        <title>Genomic Encyclopedia of Type Strains, Phase IV (KMG-IV): sequencing the most valuable type-strain genomes for metagenomic binning, comparative biology and taxonomic classification.</title>
        <authorList>
            <person name="Goeker M."/>
        </authorList>
    </citation>
    <scope>NUCLEOTIDE SEQUENCE [LARGE SCALE GENOMIC DNA]</scope>
    <source>
        <strain evidence="4 5">DSM 25540</strain>
    </source>
</reference>
<keyword evidence="5" id="KW-1185">Reference proteome</keyword>
<dbReference type="CDD" id="cd06558">
    <property type="entry name" value="crotonase-like"/>
    <property type="match status" value="1"/>
</dbReference>
<dbReference type="InterPro" id="IPR014748">
    <property type="entry name" value="Enoyl-CoA_hydra_C"/>
</dbReference>
<dbReference type="PANTHER" id="PTHR11941:SF54">
    <property type="entry name" value="ENOYL-COA HYDRATASE, MITOCHONDRIAL"/>
    <property type="match status" value="1"/>
</dbReference>
<evidence type="ECO:0000256" key="2">
    <source>
        <dbReference type="ARBA" id="ARBA00023239"/>
    </source>
</evidence>
<comment type="caution">
    <text evidence="4">The sequence shown here is derived from an EMBL/GenBank/DDBJ whole genome shotgun (WGS) entry which is preliminary data.</text>
</comment>
<dbReference type="Pfam" id="PF00378">
    <property type="entry name" value="ECH_1"/>
    <property type="match status" value="1"/>
</dbReference>
<comment type="similarity">
    <text evidence="1 3">Belongs to the enoyl-CoA hydratase/isomerase family.</text>
</comment>